<protein>
    <submittedName>
        <fullName evidence="1">Uncharacterized protein</fullName>
    </submittedName>
</protein>
<accession>A0ACC0Y3J4</accession>
<dbReference type="EMBL" id="CM047744">
    <property type="protein sequence ID" value="KAJ0028083.1"/>
    <property type="molecule type" value="Genomic_DNA"/>
</dbReference>
<proteinExistence type="predicted"/>
<reference evidence="2" key="1">
    <citation type="journal article" date="2023" name="G3 (Bethesda)">
        <title>Genome assembly and association tests identify interacting loci associated with vigor, precocity, and sex in interspecific pistachio rootstocks.</title>
        <authorList>
            <person name="Palmer W."/>
            <person name="Jacygrad E."/>
            <person name="Sagayaradj S."/>
            <person name="Cavanaugh K."/>
            <person name="Han R."/>
            <person name="Bertier L."/>
            <person name="Beede B."/>
            <person name="Kafkas S."/>
            <person name="Golino D."/>
            <person name="Preece J."/>
            <person name="Michelmore R."/>
        </authorList>
    </citation>
    <scope>NUCLEOTIDE SEQUENCE [LARGE SCALE GENOMIC DNA]</scope>
</reference>
<sequence length="292" mass="33586">MVGPERPQFVLFGSSIVQLSFSNEGWGSILADIYARKDKIQIILKRWFLIQIIFDRQTYFCEDTLVGIQGVAYKYLNKFFPRNLIWGLFCFLAKDFQILEASVQPALVIVYFGGNDSMHPHPSGIGPHVPLPEYIENMRKIALHLKSLSPTTRIIFLSSPPINEQQIKETLSGKFGKVNRTNEDCRVYSEACLQLCQEMDVNCIDLWTALQQRDDWLTTCFTDGIHFSPEGSKIVVKEILKVLREAEWEPSLHWKSLSTEFSEDSLYDPIGPDAKTTINVSDMDVERHMQWE</sequence>
<gene>
    <name evidence="1" type="ORF">Pint_35172</name>
</gene>
<dbReference type="Proteomes" id="UP001163603">
    <property type="component" value="Chromosome 9"/>
</dbReference>
<organism evidence="1 2">
    <name type="scientific">Pistacia integerrima</name>
    <dbReference type="NCBI Taxonomy" id="434235"/>
    <lineage>
        <taxon>Eukaryota</taxon>
        <taxon>Viridiplantae</taxon>
        <taxon>Streptophyta</taxon>
        <taxon>Embryophyta</taxon>
        <taxon>Tracheophyta</taxon>
        <taxon>Spermatophyta</taxon>
        <taxon>Magnoliopsida</taxon>
        <taxon>eudicotyledons</taxon>
        <taxon>Gunneridae</taxon>
        <taxon>Pentapetalae</taxon>
        <taxon>rosids</taxon>
        <taxon>malvids</taxon>
        <taxon>Sapindales</taxon>
        <taxon>Anacardiaceae</taxon>
        <taxon>Pistacia</taxon>
    </lineage>
</organism>
<comment type="caution">
    <text evidence="1">The sequence shown here is derived from an EMBL/GenBank/DDBJ whole genome shotgun (WGS) entry which is preliminary data.</text>
</comment>
<evidence type="ECO:0000313" key="2">
    <source>
        <dbReference type="Proteomes" id="UP001163603"/>
    </source>
</evidence>
<name>A0ACC0Y3J4_9ROSI</name>
<keyword evidence="2" id="KW-1185">Reference proteome</keyword>
<evidence type="ECO:0000313" key="1">
    <source>
        <dbReference type="EMBL" id="KAJ0028083.1"/>
    </source>
</evidence>